<keyword evidence="14" id="KW-1185">Reference proteome</keyword>
<dbReference type="Pfam" id="PF00199">
    <property type="entry name" value="Catalase"/>
    <property type="match status" value="1"/>
</dbReference>
<evidence type="ECO:0000256" key="8">
    <source>
        <dbReference type="ARBA" id="ARBA00049254"/>
    </source>
</evidence>
<dbReference type="SUPFAM" id="SSF56634">
    <property type="entry name" value="Heme-dependent catalase-like"/>
    <property type="match status" value="1"/>
</dbReference>
<evidence type="ECO:0000256" key="7">
    <source>
        <dbReference type="ARBA" id="ARBA00023324"/>
    </source>
</evidence>
<evidence type="ECO:0000259" key="12">
    <source>
        <dbReference type="SMART" id="SM01060"/>
    </source>
</evidence>
<evidence type="ECO:0000256" key="6">
    <source>
        <dbReference type="ARBA" id="ARBA00023004"/>
    </source>
</evidence>
<dbReference type="InterPro" id="IPR024711">
    <property type="entry name" value="Catalase_clade1/3"/>
</dbReference>
<dbReference type="EMBL" id="AP028910">
    <property type="protein sequence ID" value="BES90834.1"/>
    <property type="molecule type" value="Genomic_DNA"/>
</dbReference>
<dbReference type="PANTHER" id="PTHR11465">
    <property type="entry name" value="CATALASE"/>
    <property type="match status" value="1"/>
</dbReference>
<keyword evidence="6 9" id="KW-0408">Iron</keyword>
<evidence type="ECO:0000256" key="3">
    <source>
        <dbReference type="ARBA" id="ARBA00022617"/>
    </source>
</evidence>
<accession>A0ABN7AF14</accession>
<keyword evidence="7 9" id="KW-0376">Hydrogen peroxide</keyword>
<evidence type="ECO:0000313" key="13">
    <source>
        <dbReference type="EMBL" id="BES90834.1"/>
    </source>
</evidence>
<feature type="domain" description="Catalase core" evidence="12">
    <location>
        <begin position="44"/>
        <end position="429"/>
    </location>
</feature>
<evidence type="ECO:0000256" key="9">
    <source>
        <dbReference type="RuleBase" id="RU000498"/>
    </source>
</evidence>
<evidence type="ECO:0000256" key="4">
    <source>
        <dbReference type="ARBA" id="ARBA00022723"/>
    </source>
</evidence>
<dbReference type="Pfam" id="PF06628">
    <property type="entry name" value="Catalase-rel"/>
    <property type="match status" value="1"/>
</dbReference>
<gene>
    <name evidence="13" type="ORF">NTJ_03642</name>
</gene>
<dbReference type="PROSITE" id="PS00437">
    <property type="entry name" value="CATALASE_1"/>
    <property type="match status" value="1"/>
</dbReference>
<keyword evidence="2 9" id="KW-0575">Peroxidase</keyword>
<comment type="function">
    <text evidence="10">Catalyzes the degradation of hydrogen peroxide (H(2)O(2)) generated by peroxisomal oxidases to water and oxygen, thereby protecting cells from the toxic effects of hydrogen peroxide.</text>
</comment>
<dbReference type="InterPro" id="IPR020835">
    <property type="entry name" value="Catalase_sf"/>
</dbReference>
<dbReference type="SMART" id="SM01060">
    <property type="entry name" value="Catalase"/>
    <property type="match status" value="1"/>
</dbReference>
<feature type="chain" id="PRO_5047278724" description="Catalase" evidence="11">
    <location>
        <begin position="22"/>
        <end position="522"/>
    </location>
</feature>
<evidence type="ECO:0000256" key="2">
    <source>
        <dbReference type="ARBA" id="ARBA00022559"/>
    </source>
</evidence>
<keyword evidence="3 9" id="KW-0349">Heme</keyword>
<dbReference type="PANTHER" id="PTHR11465:SF9">
    <property type="entry name" value="CATALASE"/>
    <property type="match status" value="1"/>
</dbReference>
<sequence length="522" mass="59644">MSRTSSTLLLLFVLNAARIDSTREPAAEQLFKYFENESKQSTLTTSGGNPVADKSNILTAGERGPLLIEDLIYFDEMQRFDRERIPERVVHAKGAGAFGYFLVTNDIRPYSKATLFHPVGKKTPLVARFSTVIGERGSADTARDPRGFSIKFYTEDGIWDMVGNNTPIFFVRDPLMFISFIHSQKRNPVTNLKDFDSFWDFITLRPESTFQIMRHFSDLGTPDGHRHMNGYGSNTYKLVNEEGHPVYCKFHFLTDQGVRNLTADVAKRLEADDPDYSTRDLYNHIASGDFPSWTMYIQVMTFEEAERFRWNPFDVTKVWPENEFPLIEVGKMVLDRNPTNYFADIEQVGFAPSNMVPGIEPSPDKMLQGRLFAYQDTHLYRIGVNHKQLPVNSPFRSPVVNTIRDGPMTYTDNQGGAPNYFPSSFSKRSGCASAEQSRYRVSGDVARYNSSNEDNFSQPAMFWRDELSDYDRTALVNNMADHLSNAAPIFQDRMVKNVFEVDTKFGQMLHAALIRLKPKHLF</sequence>
<evidence type="ECO:0000313" key="14">
    <source>
        <dbReference type="Proteomes" id="UP001307889"/>
    </source>
</evidence>
<organism evidence="13 14">
    <name type="scientific">Nesidiocoris tenuis</name>
    <dbReference type="NCBI Taxonomy" id="355587"/>
    <lineage>
        <taxon>Eukaryota</taxon>
        <taxon>Metazoa</taxon>
        <taxon>Ecdysozoa</taxon>
        <taxon>Arthropoda</taxon>
        <taxon>Hexapoda</taxon>
        <taxon>Insecta</taxon>
        <taxon>Pterygota</taxon>
        <taxon>Neoptera</taxon>
        <taxon>Paraneoptera</taxon>
        <taxon>Hemiptera</taxon>
        <taxon>Heteroptera</taxon>
        <taxon>Panheteroptera</taxon>
        <taxon>Cimicomorpha</taxon>
        <taxon>Miridae</taxon>
        <taxon>Dicyphina</taxon>
        <taxon>Nesidiocoris</taxon>
    </lineage>
</organism>
<dbReference type="CDD" id="cd08156">
    <property type="entry name" value="catalase_clade_3"/>
    <property type="match status" value="1"/>
</dbReference>
<evidence type="ECO:0000256" key="5">
    <source>
        <dbReference type="ARBA" id="ARBA00023002"/>
    </source>
</evidence>
<keyword evidence="11" id="KW-0732">Signal</keyword>
<comment type="catalytic activity">
    <reaction evidence="8 9">
        <text>2 H2O2 = O2 + 2 H2O</text>
        <dbReference type="Rhea" id="RHEA:20309"/>
        <dbReference type="ChEBI" id="CHEBI:15377"/>
        <dbReference type="ChEBI" id="CHEBI:15379"/>
        <dbReference type="ChEBI" id="CHEBI:16240"/>
        <dbReference type="EC" id="1.11.1.6"/>
    </reaction>
</comment>
<comment type="similarity">
    <text evidence="1 9">Belongs to the catalase family.</text>
</comment>
<dbReference type="PRINTS" id="PR00067">
    <property type="entry name" value="CATALASE"/>
</dbReference>
<name>A0ABN7AF14_9HEMI</name>
<dbReference type="PROSITE" id="PS51402">
    <property type="entry name" value="CATALASE_3"/>
    <property type="match status" value="1"/>
</dbReference>
<dbReference type="InterPro" id="IPR010582">
    <property type="entry name" value="Catalase_immune_responsive"/>
</dbReference>
<dbReference type="InterPro" id="IPR024708">
    <property type="entry name" value="Catalase_AS"/>
</dbReference>
<evidence type="ECO:0000256" key="11">
    <source>
        <dbReference type="SAM" id="SignalP"/>
    </source>
</evidence>
<dbReference type="InterPro" id="IPR011614">
    <property type="entry name" value="Catalase_core"/>
</dbReference>
<reference evidence="13 14" key="1">
    <citation type="submission" date="2023-09" db="EMBL/GenBank/DDBJ databases">
        <title>Nesidiocoris tenuis whole genome shotgun sequence.</title>
        <authorList>
            <person name="Shibata T."/>
            <person name="Shimoda M."/>
            <person name="Kobayashi T."/>
            <person name="Uehara T."/>
        </authorList>
    </citation>
    <scope>NUCLEOTIDE SEQUENCE [LARGE SCALE GENOMIC DNA]</scope>
    <source>
        <strain evidence="13 14">Japan</strain>
    </source>
</reference>
<keyword evidence="4 9" id="KW-0479">Metal-binding</keyword>
<proteinExistence type="inferred from homology"/>
<keyword evidence="5 9" id="KW-0560">Oxidoreductase</keyword>
<evidence type="ECO:0000256" key="10">
    <source>
        <dbReference type="RuleBase" id="RU004142"/>
    </source>
</evidence>
<dbReference type="InterPro" id="IPR040333">
    <property type="entry name" value="Catalase_3"/>
</dbReference>
<feature type="signal peptide" evidence="11">
    <location>
        <begin position="1"/>
        <end position="21"/>
    </location>
</feature>
<dbReference type="InterPro" id="IPR018028">
    <property type="entry name" value="Catalase"/>
</dbReference>
<dbReference type="InterPro" id="IPR002226">
    <property type="entry name" value="Catalase_haem_BS"/>
</dbReference>
<dbReference type="PIRSF" id="PIRSF038928">
    <property type="entry name" value="Catalase_clade1-3"/>
    <property type="match status" value="1"/>
</dbReference>
<dbReference type="Gene3D" id="2.40.180.10">
    <property type="entry name" value="Catalase core domain"/>
    <property type="match status" value="1"/>
</dbReference>
<dbReference type="EC" id="1.11.1.6" evidence="9"/>
<dbReference type="PROSITE" id="PS00438">
    <property type="entry name" value="CATALASE_2"/>
    <property type="match status" value="1"/>
</dbReference>
<dbReference type="Proteomes" id="UP001307889">
    <property type="component" value="Chromosome 2"/>
</dbReference>
<protein>
    <recommendedName>
        <fullName evidence="9">Catalase</fullName>
        <ecNumber evidence="9">1.11.1.6</ecNumber>
    </recommendedName>
</protein>
<evidence type="ECO:0000256" key="1">
    <source>
        <dbReference type="ARBA" id="ARBA00005329"/>
    </source>
</evidence>